<reference evidence="1 2" key="1">
    <citation type="submission" date="2020-01" db="EMBL/GenBank/DDBJ databases">
        <title>Draft genome sequence of Cand. Neptunochlamydia vexilliferae K9.</title>
        <authorList>
            <person name="Schulz F."/>
            <person name="Koestlbacher S."/>
            <person name="Wascher F."/>
            <person name="Pizzetti I."/>
            <person name="Horn M."/>
        </authorList>
    </citation>
    <scope>NUCLEOTIDE SEQUENCE [LARGE SCALE GENOMIC DNA]</scope>
    <source>
        <strain evidence="1 2">K9</strain>
    </source>
</reference>
<comment type="caution">
    <text evidence="1">The sequence shown here is derived from an EMBL/GenBank/DDBJ whole genome shotgun (WGS) entry which is preliminary data.</text>
</comment>
<protein>
    <recommendedName>
        <fullName evidence="3">SWIM-type domain-containing protein</fullName>
    </recommendedName>
</protein>
<dbReference type="Proteomes" id="UP001194714">
    <property type="component" value="Unassembled WGS sequence"/>
</dbReference>
<organism evidence="1 2">
    <name type="scientific">Candidatus Neptunichlamydia vexilliferae</name>
    <dbReference type="NCBI Taxonomy" id="1651774"/>
    <lineage>
        <taxon>Bacteria</taxon>
        <taxon>Pseudomonadati</taxon>
        <taxon>Chlamydiota</taxon>
        <taxon>Chlamydiia</taxon>
        <taxon>Parachlamydiales</taxon>
        <taxon>Simkaniaceae</taxon>
        <taxon>Candidatus Neptunichlamydia</taxon>
    </lineage>
</organism>
<sequence>MKKINHKLLSIPPYISTSWKNINTLHMKEIEGKPVLVIVLHNGTLIEIPGLEEALITQVFEAHSKYVEQETKEPQTESLKTFEPSPNKDISFSLGVPFQMSGGDCAESFGSFMEHNPEQADAPEIPAEVLEKITSITKALGVDMEQMNIPKPEPHCNCPYCQLARAVQGSDASDETFEEEVSDDDLRFRDWDIKQEGDKLYIVSNPLDADEHYQVYLGSPVGCTCGKKNCEHVRTVLNS</sequence>
<dbReference type="RefSeq" id="WP_194847110.1">
    <property type="nucleotide sequence ID" value="NZ_JAAEJV010000004.1"/>
</dbReference>
<name>A0ABS0AXY8_9BACT</name>
<evidence type="ECO:0000313" key="2">
    <source>
        <dbReference type="Proteomes" id="UP001194714"/>
    </source>
</evidence>
<keyword evidence="2" id="KW-1185">Reference proteome</keyword>
<accession>A0ABS0AXY8</accession>
<proteinExistence type="predicted"/>
<dbReference type="EMBL" id="JAAEJV010000004">
    <property type="protein sequence ID" value="MBF5058824.1"/>
    <property type="molecule type" value="Genomic_DNA"/>
</dbReference>
<evidence type="ECO:0000313" key="1">
    <source>
        <dbReference type="EMBL" id="MBF5058824.1"/>
    </source>
</evidence>
<gene>
    <name evidence="1" type="ORF">NEPTK9_000323</name>
</gene>
<evidence type="ECO:0008006" key="3">
    <source>
        <dbReference type="Google" id="ProtNLM"/>
    </source>
</evidence>